<accession>E5XSR5</accession>
<evidence type="ECO:0000313" key="2">
    <source>
        <dbReference type="Proteomes" id="UP000004816"/>
    </source>
</evidence>
<organism evidence="1 2">
    <name type="scientific">Segniliparus rugosus (strain ATCC BAA-974 / DSM 45345 / CCUG 50838 / CIP 108380 / JCM 13579 / CDC 945)</name>
    <dbReference type="NCBI Taxonomy" id="679197"/>
    <lineage>
        <taxon>Bacteria</taxon>
        <taxon>Bacillati</taxon>
        <taxon>Actinomycetota</taxon>
        <taxon>Actinomycetes</taxon>
        <taxon>Mycobacteriales</taxon>
        <taxon>Segniliparaceae</taxon>
        <taxon>Segniliparus</taxon>
    </lineage>
</organism>
<comment type="caution">
    <text evidence="1">The sequence shown here is derived from an EMBL/GenBank/DDBJ whole genome shotgun (WGS) entry which is preliminary data.</text>
</comment>
<protein>
    <submittedName>
        <fullName evidence="1">Uncharacterized protein</fullName>
    </submittedName>
</protein>
<dbReference type="RefSeq" id="WP_007470942.1">
    <property type="nucleotide sequence ID" value="NZ_KI391953.1"/>
</dbReference>
<evidence type="ECO:0000313" key="1">
    <source>
        <dbReference type="EMBL" id="EFV12592.1"/>
    </source>
</evidence>
<dbReference type="Proteomes" id="UP000004816">
    <property type="component" value="Unassembled WGS sequence"/>
</dbReference>
<dbReference type="eggNOG" id="ENOG5033HI0">
    <property type="taxonomic scope" value="Bacteria"/>
</dbReference>
<dbReference type="EMBL" id="ACZI02000002">
    <property type="protein sequence ID" value="EFV12592.1"/>
    <property type="molecule type" value="Genomic_DNA"/>
</dbReference>
<sequence length="129" mass="14156">MSWVTNMMVSVTGRDGPNVAALSDWLQQAGGKNSGGGCGSLCETTGGNTLWGGGKYPECNVWAGALNHADIPAILTKITQTNWHCPNVLQVFMMDQEEGFFRVWMLRDGELRQYAPLSPNEEDDDFWGV</sequence>
<keyword evidence="2" id="KW-1185">Reference proteome</keyword>
<reference evidence="1 2" key="1">
    <citation type="journal article" date="2011" name="Stand. Genomic Sci.">
        <title>High quality draft genome sequence of Segniliparus rugosus CDC 945(T)= (ATCC BAA-974(T)).</title>
        <authorList>
            <person name="Earl A.M."/>
            <person name="Desjardins C.A."/>
            <person name="Fitzgerald M.G."/>
            <person name="Arachchi H.M."/>
            <person name="Zeng Q."/>
            <person name="Mehta T."/>
            <person name="Griggs A."/>
            <person name="Birren B.W."/>
            <person name="Toney N.C."/>
            <person name="Carr J."/>
            <person name="Posey J."/>
            <person name="Butler W.R."/>
        </authorList>
    </citation>
    <scope>NUCLEOTIDE SEQUENCE [LARGE SCALE GENOMIC DNA]</scope>
    <source>
        <strain evidence="2">ATCC BAA-974 / DSM 45345 / CCUG 50838 / CIP 108380 / JCM 13579 / CDC 945</strain>
    </source>
</reference>
<name>E5XSR5_SEGRC</name>
<gene>
    <name evidence="1" type="ORF">HMPREF9336_02537</name>
</gene>
<proteinExistence type="predicted"/>
<dbReference type="AlphaFoldDB" id="E5XSR5"/>
<dbReference type="OrthoDB" id="4552613at2"/>
<dbReference type="HOGENOM" id="CLU_1980227_0_0_11"/>